<feature type="compositionally biased region" description="Polar residues" evidence="8">
    <location>
        <begin position="69"/>
        <end position="80"/>
    </location>
</feature>
<dbReference type="AlphaFoldDB" id="A0A8H4LP85"/>
<accession>A0A8H4LP85</accession>
<dbReference type="PANTHER" id="PTHR31668:SF18">
    <property type="entry name" value="MALTOSE FERMENTATION REGULATORY PROTEIN MAL13-RELATED"/>
    <property type="match status" value="1"/>
</dbReference>
<evidence type="ECO:0000256" key="7">
    <source>
        <dbReference type="ARBA" id="ARBA00023242"/>
    </source>
</evidence>
<feature type="domain" description="Zn(2)-C6 fungal-type" evidence="9">
    <location>
        <begin position="22"/>
        <end position="51"/>
    </location>
</feature>
<dbReference type="PANTHER" id="PTHR31668">
    <property type="entry name" value="GLUCOSE TRANSPORT TRANSCRIPTION REGULATOR RGT1-RELATED-RELATED"/>
    <property type="match status" value="1"/>
</dbReference>
<dbReference type="Pfam" id="PF00172">
    <property type="entry name" value="Zn_clus"/>
    <property type="match status" value="1"/>
</dbReference>
<dbReference type="InterPro" id="IPR007219">
    <property type="entry name" value="XnlR_reg_dom"/>
</dbReference>
<organism evidence="10 11">
    <name type="scientific">Fusarium albosuccineum</name>
    <dbReference type="NCBI Taxonomy" id="1237068"/>
    <lineage>
        <taxon>Eukaryota</taxon>
        <taxon>Fungi</taxon>
        <taxon>Dikarya</taxon>
        <taxon>Ascomycota</taxon>
        <taxon>Pezizomycotina</taxon>
        <taxon>Sordariomycetes</taxon>
        <taxon>Hypocreomycetidae</taxon>
        <taxon>Hypocreales</taxon>
        <taxon>Nectriaceae</taxon>
        <taxon>Fusarium</taxon>
        <taxon>Fusarium decemcellulare species complex</taxon>
    </lineage>
</organism>
<reference evidence="10 11" key="1">
    <citation type="submission" date="2020-01" db="EMBL/GenBank/DDBJ databases">
        <title>Identification and distribution of gene clusters putatively required for synthesis of sphingolipid metabolism inhibitors in phylogenetically diverse species of the filamentous fungus Fusarium.</title>
        <authorList>
            <person name="Kim H.-S."/>
            <person name="Busman M."/>
            <person name="Brown D.W."/>
            <person name="Divon H."/>
            <person name="Uhlig S."/>
            <person name="Proctor R.H."/>
        </authorList>
    </citation>
    <scope>NUCLEOTIDE SEQUENCE [LARGE SCALE GENOMIC DNA]</scope>
    <source>
        <strain evidence="10 11">NRRL 20459</strain>
    </source>
</reference>
<dbReference type="GO" id="GO:0003677">
    <property type="term" value="F:DNA binding"/>
    <property type="evidence" value="ECO:0007669"/>
    <property type="project" value="UniProtKB-KW"/>
</dbReference>
<protein>
    <submittedName>
        <fullName evidence="10">Amylase cluster transcriptional regulator</fullName>
    </submittedName>
</protein>
<dbReference type="InterPro" id="IPR036864">
    <property type="entry name" value="Zn2-C6_fun-type_DNA-bd_sf"/>
</dbReference>
<keyword evidence="6" id="KW-0804">Transcription</keyword>
<dbReference type="SUPFAM" id="SSF57701">
    <property type="entry name" value="Zn2/Cys6 DNA-binding domain"/>
    <property type="match status" value="1"/>
</dbReference>
<keyword evidence="3" id="KW-0862">Zinc</keyword>
<dbReference type="GO" id="GO:0005634">
    <property type="term" value="C:nucleus"/>
    <property type="evidence" value="ECO:0007669"/>
    <property type="project" value="UniProtKB-SubCell"/>
</dbReference>
<dbReference type="GO" id="GO:0006351">
    <property type="term" value="P:DNA-templated transcription"/>
    <property type="evidence" value="ECO:0007669"/>
    <property type="project" value="InterPro"/>
</dbReference>
<evidence type="ECO:0000256" key="2">
    <source>
        <dbReference type="ARBA" id="ARBA00022723"/>
    </source>
</evidence>
<dbReference type="SMART" id="SM00066">
    <property type="entry name" value="GAL4"/>
    <property type="match status" value="1"/>
</dbReference>
<dbReference type="Pfam" id="PF04082">
    <property type="entry name" value="Fungal_trans"/>
    <property type="match status" value="1"/>
</dbReference>
<dbReference type="Proteomes" id="UP000554235">
    <property type="component" value="Unassembled WGS sequence"/>
</dbReference>
<dbReference type="Gene3D" id="4.10.240.10">
    <property type="entry name" value="Zn(2)-C6 fungal-type DNA-binding domain"/>
    <property type="match status" value="1"/>
</dbReference>
<dbReference type="OrthoDB" id="4132249at2759"/>
<evidence type="ECO:0000256" key="5">
    <source>
        <dbReference type="ARBA" id="ARBA00023125"/>
    </source>
</evidence>
<dbReference type="CDD" id="cd00067">
    <property type="entry name" value="GAL4"/>
    <property type="match status" value="1"/>
</dbReference>
<dbReference type="GO" id="GO:0000981">
    <property type="term" value="F:DNA-binding transcription factor activity, RNA polymerase II-specific"/>
    <property type="evidence" value="ECO:0007669"/>
    <property type="project" value="InterPro"/>
</dbReference>
<keyword evidence="7" id="KW-0539">Nucleus</keyword>
<keyword evidence="4" id="KW-0805">Transcription regulation</keyword>
<gene>
    <name evidence="10" type="ORF">FALBO_761</name>
</gene>
<evidence type="ECO:0000313" key="11">
    <source>
        <dbReference type="Proteomes" id="UP000554235"/>
    </source>
</evidence>
<sequence>MISLKLYHPKVGSALQPAPGVACDQCRRKKARCNRKQPCEACKKSLKTCSYSSPKTRGRKPRARPCSEPSGSPYSITTPNAVDDSNESSHTTDSDLFDPSNSAQQPPGREPNTTPATFTNPDYRPDNTSESPCETDLSWNLLSPISPEQQPTVETSIDDKACNPQQNEADEELWRSSLVTSNCDELSPFVLQYSDFTPYVRIYLERLYSVFPVVDRETLSSLLSPESQDPQIPVWLYAFLSALSAAVVVQLNITDLEASDTGLLVENTNGDRPWSIPCFSAQFFISQCMQARQKHDFIEEADEWTILTSFFLFVSHDNLGQTKSASYYLREAIGFVEVLGLGEPESYMGLDPNTEGRQKRLFWLLFVTERAYAVQHRRRATLRPTIDPPPIFECQDPRLAYGFASLVKVFATIDEPFITARMHEPDNGDVGKSPNADQSIAKLLDHSEIADVLSISEIDETQRLDIMITQHWIRILACQMQMASSLRLDSPKTRYTGALGSHIHRALDTSRSLLGLISSATPASLECHGLGMVCIT</sequence>
<feature type="compositionally biased region" description="Polar residues" evidence="8">
    <location>
        <begin position="99"/>
        <end position="155"/>
    </location>
</feature>
<evidence type="ECO:0000256" key="4">
    <source>
        <dbReference type="ARBA" id="ARBA00023015"/>
    </source>
</evidence>
<name>A0A8H4LP85_9HYPO</name>
<evidence type="ECO:0000256" key="6">
    <source>
        <dbReference type="ARBA" id="ARBA00023163"/>
    </source>
</evidence>
<keyword evidence="2" id="KW-0479">Metal-binding</keyword>
<dbReference type="EMBL" id="JAADYS010000086">
    <property type="protein sequence ID" value="KAF4472337.1"/>
    <property type="molecule type" value="Genomic_DNA"/>
</dbReference>
<dbReference type="PROSITE" id="PS00463">
    <property type="entry name" value="ZN2_CY6_FUNGAL_1"/>
    <property type="match status" value="1"/>
</dbReference>
<evidence type="ECO:0000259" key="9">
    <source>
        <dbReference type="PROSITE" id="PS50048"/>
    </source>
</evidence>
<comment type="caution">
    <text evidence="10">The sequence shown here is derived from an EMBL/GenBank/DDBJ whole genome shotgun (WGS) entry which is preliminary data.</text>
</comment>
<proteinExistence type="predicted"/>
<evidence type="ECO:0000256" key="8">
    <source>
        <dbReference type="SAM" id="MobiDB-lite"/>
    </source>
</evidence>
<evidence type="ECO:0000256" key="3">
    <source>
        <dbReference type="ARBA" id="ARBA00022833"/>
    </source>
</evidence>
<dbReference type="PROSITE" id="PS50048">
    <property type="entry name" value="ZN2_CY6_FUNGAL_2"/>
    <property type="match status" value="1"/>
</dbReference>
<keyword evidence="5" id="KW-0238">DNA-binding</keyword>
<comment type="subcellular location">
    <subcellularLocation>
        <location evidence="1">Nucleus</location>
    </subcellularLocation>
</comment>
<feature type="region of interest" description="Disordered" evidence="8">
    <location>
        <begin position="49"/>
        <end position="155"/>
    </location>
</feature>
<dbReference type="InterPro" id="IPR050797">
    <property type="entry name" value="Carb_Metab_Trans_Reg"/>
</dbReference>
<evidence type="ECO:0000313" key="10">
    <source>
        <dbReference type="EMBL" id="KAF4472337.1"/>
    </source>
</evidence>
<evidence type="ECO:0000256" key="1">
    <source>
        <dbReference type="ARBA" id="ARBA00004123"/>
    </source>
</evidence>
<dbReference type="CDD" id="cd12148">
    <property type="entry name" value="fungal_TF_MHR"/>
    <property type="match status" value="1"/>
</dbReference>
<keyword evidence="11" id="KW-1185">Reference proteome</keyword>
<dbReference type="InterPro" id="IPR001138">
    <property type="entry name" value="Zn2Cys6_DnaBD"/>
</dbReference>
<dbReference type="GO" id="GO:0008270">
    <property type="term" value="F:zinc ion binding"/>
    <property type="evidence" value="ECO:0007669"/>
    <property type="project" value="InterPro"/>
</dbReference>